<evidence type="ECO:0000313" key="3">
    <source>
        <dbReference type="Proteomes" id="UP000472260"/>
    </source>
</evidence>
<dbReference type="AlphaFoldDB" id="A0A671LNI0"/>
<name>A0A671LNI0_9TELE</name>
<protein>
    <recommendedName>
        <fullName evidence="1">MRN complex-interacting protein N-terminal domain-containing protein</fullName>
    </recommendedName>
</protein>
<sequence length="61" mass="6950">MSNRCLCHVRVLSGSWHSSCKVTEFGRGTAADCRRHVQKLNTLRGQMLEMNSCFRSNTYAN</sequence>
<feature type="domain" description="MRN complex-interacting protein N-terminal" evidence="1">
    <location>
        <begin position="23"/>
        <end position="52"/>
    </location>
</feature>
<accession>A0A671LNI0</accession>
<keyword evidence="3" id="KW-1185">Reference proteome</keyword>
<dbReference type="Pfam" id="PF15749">
    <property type="entry name" value="MRNIP"/>
    <property type="match status" value="1"/>
</dbReference>
<dbReference type="Proteomes" id="UP000472260">
    <property type="component" value="Unassembled WGS sequence"/>
</dbReference>
<reference evidence="2" key="2">
    <citation type="submission" date="2025-09" db="UniProtKB">
        <authorList>
            <consortium name="Ensembl"/>
        </authorList>
    </citation>
    <scope>IDENTIFICATION</scope>
</reference>
<reference evidence="2" key="1">
    <citation type="submission" date="2025-08" db="UniProtKB">
        <authorList>
            <consortium name="Ensembl"/>
        </authorList>
    </citation>
    <scope>IDENTIFICATION</scope>
</reference>
<proteinExistence type="predicted"/>
<organism evidence="2 3">
    <name type="scientific">Sinocyclocheilus anshuiensis</name>
    <dbReference type="NCBI Taxonomy" id="1608454"/>
    <lineage>
        <taxon>Eukaryota</taxon>
        <taxon>Metazoa</taxon>
        <taxon>Chordata</taxon>
        <taxon>Craniata</taxon>
        <taxon>Vertebrata</taxon>
        <taxon>Euteleostomi</taxon>
        <taxon>Actinopterygii</taxon>
        <taxon>Neopterygii</taxon>
        <taxon>Teleostei</taxon>
        <taxon>Ostariophysi</taxon>
        <taxon>Cypriniformes</taxon>
        <taxon>Cyprinidae</taxon>
        <taxon>Cyprininae</taxon>
        <taxon>Sinocyclocheilus</taxon>
    </lineage>
</organism>
<evidence type="ECO:0000313" key="2">
    <source>
        <dbReference type="Ensembl" id="ENSSANP00000019909.1"/>
    </source>
</evidence>
<dbReference type="Ensembl" id="ENSSANT00000021232.1">
    <property type="protein sequence ID" value="ENSSANP00000019909.1"/>
    <property type="gene ID" value="ENSSANG00000010412.1"/>
</dbReference>
<evidence type="ECO:0000259" key="1">
    <source>
        <dbReference type="Pfam" id="PF15749"/>
    </source>
</evidence>
<dbReference type="InterPro" id="IPR049472">
    <property type="entry name" value="MRNIP_N"/>
</dbReference>